<dbReference type="EMBL" id="PZQS01000003">
    <property type="protein sequence ID" value="PVD34650.1"/>
    <property type="molecule type" value="Genomic_DNA"/>
</dbReference>
<evidence type="ECO:0000313" key="1">
    <source>
        <dbReference type="EMBL" id="PVD34650.1"/>
    </source>
</evidence>
<reference evidence="1 2" key="1">
    <citation type="submission" date="2018-04" db="EMBL/GenBank/DDBJ databases">
        <title>The genome of golden apple snail Pomacea canaliculata provides insight into stress tolerance and invasive adaptation.</title>
        <authorList>
            <person name="Liu C."/>
            <person name="Liu B."/>
            <person name="Ren Y."/>
            <person name="Zhang Y."/>
            <person name="Wang H."/>
            <person name="Li S."/>
            <person name="Jiang F."/>
            <person name="Yin L."/>
            <person name="Zhang G."/>
            <person name="Qian W."/>
            <person name="Fan W."/>
        </authorList>
    </citation>
    <scope>NUCLEOTIDE SEQUENCE [LARGE SCALE GENOMIC DNA]</scope>
    <source>
        <strain evidence="1">SZHN2017</strain>
        <tissue evidence="1">Muscle</tissue>
    </source>
</reference>
<dbReference type="AlphaFoldDB" id="A0A2T7PMK2"/>
<protein>
    <submittedName>
        <fullName evidence="1">Uncharacterized protein</fullName>
    </submittedName>
</protein>
<accession>A0A2T7PMK2</accession>
<name>A0A2T7PMK2_POMCA</name>
<dbReference type="Proteomes" id="UP000245119">
    <property type="component" value="Linkage Group LG3"/>
</dbReference>
<gene>
    <name evidence="1" type="ORF">C0Q70_05927</name>
</gene>
<keyword evidence="2" id="KW-1185">Reference proteome</keyword>
<dbReference type="OrthoDB" id="75724at2759"/>
<organism evidence="1 2">
    <name type="scientific">Pomacea canaliculata</name>
    <name type="common">Golden apple snail</name>
    <dbReference type="NCBI Taxonomy" id="400727"/>
    <lineage>
        <taxon>Eukaryota</taxon>
        <taxon>Metazoa</taxon>
        <taxon>Spiralia</taxon>
        <taxon>Lophotrochozoa</taxon>
        <taxon>Mollusca</taxon>
        <taxon>Gastropoda</taxon>
        <taxon>Caenogastropoda</taxon>
        <taxon>Architaenioglossa</taxon>
        <taxon>Ampullarioidea</taxon>
        <taxon>Ampullariidae</taxon>
        <taxon>Pomacea</taxon>
    </lineage>
</organism>
<evidence type="ECO:0000313" key="2">
    <source>
        <dbReference type="Proteomes" id="UP000245119"/>
    </source>
</evidence>
<sequence length="74" mass="8890">MGIGEVEIKYVREKFEKKYAEHVAGGLYDQRDIDRFRTDDVFVRTYIRGPTRLDEGVDLVHESFRFRKEMERSC</sequence>
<proteinExistence type="predicted"/>
<comment type="caution">
    <text evidence="1">The sequence shown here is derived from an EMBL/GenBank/DDBJ whole genome shotgun (WGS) entry which is preliminary data.</text>
</comment>